<dbReference type="Proteomes" id="UP000054226">
    <property type="component" value="Unassembled WGS sequence"/>
</dbReference>
<keyword evidence="4" id="KW-0597">Phosphoprotein</keyword>
<dbReference type="GO" id="GO:0043041">
    <property type="term" value="P:amino acid activation for nonribosomal peptide biosynthetic process"/>
    <property type="evidence" value="ECO:0007669"/>
    <property type="project" value="TreeGrafter"/>
</dbReference>
<keyword evidence="9" id="KW-1185">Reference proteome</keyword>
<gene>
    <name evidence="8" type="ORF">H074_07406</name>
</gene>
<dbReference type="PROSITE" id="PS00012">
    <property type="entry name" value="PHOSPHOPANTETHEINE"/>
    <property type="match status" value="2"/>
</dbReference>
<proteinExistence type="inferred from homology"/>
<sequence length="1918" mass="208349">IYTSGSTGRPKGVVVPHEGIVNRLLWMQDEYGLAADDRVLQKTPSSFDVSVWEFFWPLLTGATLVVARPDGHRDPRYLEELIRDQRITTLHFVPSMLEAFLAGEPRWHGVRRVLCSGEALPPELAARVDVPLYNLYGPTEASVDVTSWEIVDDTVPIGRPVWNTQVHVLDARLRPVPPGVAGELYLAGAQLARGYLGRAGLTAERFVANPFAEGERMYRTGDLARWRADGVLDYLGRADDQVKLRGFRIELGEIESVLSRPVPARVVLREGRLVAYLAGTADVEEMRRLAEAALPEYMVPSAFVVLDGFPLTPNGKLNRKALPAPDFSGEVTGDAPRTPREELLASLVAGVLGLETVGVHDDFFRLGGDSIVAMQLVGRVRSAGLLLSPRDVFRHRTVAALAEVSSVRLDAPAPASGKPLVELDAGERAEILDVAPDTAEVWPLTPLQAGLLFHATMDGDGPDVYTVQVSFDLDGPLDPVRLRDAAQALVDRHAVLRTGYRYLASGRPVALVARSVTVPWRFVASADTVEAEMAHDRRRFDPAAGPVLRFLLLAVADGRHRLVFTHQHVLLDGWSVPQLFAELSQLYAGADLPPVRQYRDHLGWLGDQDREAAEAAWRQALSGLTEPTHLVPHDPQRVPALPERLSLELPKQETEALGGLARSRGLTLNTLVQTAWSIVLGRLTGRSDVVFGATVAGRPPELAGVERMIGLFINTIPVRIVLDPAEKLGDLLDRVQDEQSGLLAHQHSGLADIQRGAGLGELFDTLMVFESYPGADEDETGAGLRGEIVRHEDSTHYPLTWAVEPGARLKLTAEYRSDLFDAGLPERLLPAMARVLATMVSAVDTVVGRVDILADADLDLIVREWNGTALAVEPSTVAGLFEDQVRRSPEATAVVSGEVTLTFAELNERANRLARALVAHGVGPEDFVALALPRSADVLLAILAVHKAGAAYLPLDPDYPAERLAAMLADARPKVILTEPELLESLPRTKIETLALCALVTEDRQAHDLTDRDRVRPLGPEHPAYVIYTSGSTGTPKGVVVPHRGVVNLFHSHRATLHRPAVEATGKPHLRVGHAWSFSFDASWQPQLWLLDGHAVHIVGEETRRDPELLAAMIERDGFDFIEVTPSFFAQMADAGLLDGDRCPLAVIGVGGEAVPESLWRRLATLEGTEAFNLYGPTESTVDALVARIGDSEKPLVGRPVANTRAYVLDAALRPVPPGVTGELYLAGSGLARGYLGRAALTSERFVADPFGPAGARMYRTGDLARWTADGRLDFGGRADDQAKIRGFRVEPGEIEAVLERHDDVSQAVVLVREDRPRVKQLVAYVVSTADRDELRRFAAETLPDYMVPVAFVTLDALPVLSNGKLDRKALPAPDYSELSGGRPPETALEKTLCALFAEVLYVPELGADDDFFALGGDSIVAMRLVGRARAAGLKITPHEVFARRTVAALAEVAERIEDDGTVALTPIMHALRELGGPIDGYHQAALLRTPSGMTGEQLKTVLGVLVARHDMLRARLDRSVDGWVLRVAESAEVLVERVDVEDGDLFALIERHAETARARLDPDAGVMLNATWFDAGSSGPGRLLLMIHHLAVDGVSWRILLPDLASAWEAVARGEEPELSSVDTSFRRWSRALSTQDREGELDRWKSVLGGGDPIPLDRPLDPTRDVQGTVKKVSLTLPAERTAPLLSRVPSAFRATINDVLLTGLALAVARWRRDGGQAVLVDVEGHGREEELAAGADLSRTVGWFTSVVPVCLDLGDLDLEDAFAGGAAAGDALERVRIRLDGLPDGGIGHGVLRYLDPRTRPELAKFAKPQIEFNYLGRIGVPEATDWSYAPEAEAAELGPDDGMPVSHALTINVLTEDRPGGPELGAHWTWPEAVLTEDSVRELAEGWFLALDALIRRADSLDSSETEKENTA</sequence>
<name>M2Z686_9PSEU</name>
<organism evidence="8 9">
    <name type="scientific">Amycolatopsis decaplanina DSM 44594</name>
    <dbReference type="NCBI Taxonomy" id="1284240"/>
    <lineage>
        <taxon>Bacteria</taxon>
        <taxon>Bacillati</taxon>
        <taxon>Actinomycetota</taxon>
        <taxon>Actinomycetes</taxon>
        <taxon>Pseudonocardiales</taxon>
        <taxon>Pseudonocardiaceae</taxon>
        <taxon>Amycolatopsis</taxon>
    </lineage>
</organism>
<feature type="domain" description="Carrier" evidence="7">
    <location>
        <begin position="1384"/>
        <end position="1458"/>
    </location>
</feature>
<dbReference type="CDD" id="cd19543">
    <property type="entry name" value="DCL_NRPS"/>
    <property type="match status" value="1"/>
</dbReference>
<dbReference type="Gene3D" id="2.30.38.10">
    <property type="entry name" value="Luciferase, Domain 3"/>
    <property type="match status" value="1"/>
</dbReference>
<dbReference type="FunFam" id="2.30.38.10:FF:000001">
    <property type="entry name" value="Non-ribosomal peptide synthetase PvdI"/>
    <property type="match status" value="2"/>
</dbReference>
<dbReference type="InterPro" id="IPR023213">
    <property type="entry name" value="CAT-like_dom_sf"/>
</dbReference>
<comment type="caution">
    <text evidence="8">The sequence shown here is derived from an EMBL/GenBank/DDBJ whole genome shotgun (WGS) entry which is preliminary data.</text>
</comment>
<dbReference type="PANTHER" id="PTHR45527:SF1">
    <property type="entry name" value="FATTY ACID SYNTHASE"/>
    <property type="match status" value="1"/>
</dbReference>
<keyword evidence="6" id="KW-0045">Antibiotic biosynthesis</keyword>
<reference evidence="8 9" key="1">
    <citation type="journal article" date="2013" name="Genome Announc.">
        <title>Draft Genome Sequence of Amycolatopsis decaplanina Strain DSM 44594T.</title>
        <authorList>
            <person name="Kaur N."/>
            <person name="Kumar S."/>
            <person name="Bala M."/>
            <person name="Raghava G.P."/>
            <person name="Mayilraj S."/>
        </authorList>
    </citation>
    <scope>NUCLEOTIDE SEQUENCE [LARGE SCALE GENOMIC DNA]</scope>
    <source>
        <strain evidence="8 9">DSM 44594</strain>
    </source>
</reference>
<dbReference type="NCBIfam" id="TIGR01720">
    <property type="entry name" value="NRPS-para261"/>
    <property type="match status" value="1"/>
</dbReference>
<dbReference type="Gene3D" id="3.30.559.10">
    <property type="entry name" value="Chloramphenicol acetyltransferase-like domain"/>
    <property type="match status" value="2"/>
</dbReference>
<dbReference type="EMBL" id="AOHO01000036">
    <property type="protein sequence ID" value="EME62772.1"/>
    <property type="molecule type" value="Genomic_DNA"/>
</dbReference>
<dbReference type="InterPro" id="IPR010071">
    <property type="entry name" value="AA_adenyl_dom"/>
</dbReference>
<evidence type="ECO:0000313" key="8">
    <source>
        <dbReference type="EMBL" id="EME62772.1"/>
    </source>
</evidence>
<dbReference type="Gene3D" id="3.30.300.30">
    <property type="match status" value="2"/>
</dbReference>
<dbReference type="InterPro" id="IPR010060">
    <property type="entry name" value="NRPS_synth"/>
</dbReference>
<evidence type="ECO:0000256" key="5">
    <source>
        <dbReference type="ARBA" id="ARBA00022737"/>
    </source>
</evidence>
<comment type="cofactor">
    <cofactor evidence="1">
        <name>pantetheine 4'-phosphate</name>
        <dbReference type="ChEBI" id="CHEBI:47942"/>
    </cofactor>
</comment>
<dbReference type="SMART" id="SM00823">
    <property type="entry name" value="PKS_PP"/>
    <property type="match status" value="2"/>
</dbReference>
<dbReference type="FunFam" id="3.40.50.980:FF:000002">
    <property type="entry name" value="Enterobactin synthetase component F"/>
    <property type="match status" value="1"/>
</dbReference>
<dbReference type="InterPro" id="IPR009081">
    <property type="entry name" value="PP-bd_ACP"/>
</dbReference>
<evidence type="ECO:0000256" key="6">
    <source>
        <dbReference type="ARBA" id="ARBA00023194"/>
    </source>
</evidence>
<evidence type="ECO:0000256" key="1">
    <source>
        <dbReference type="ARBA" id="ARBA00001957"/>
    </source>
</evidence>
<dbReference type="InterPro" id="IPR020845">
    <property type="entry name" value="AMP-binding_CS"/>
</dbReference>
<dbReference type="GO" id="GO:0017000">
    <property type="term" value="P:antibiotic biosynthetic process"/>
    <property type="evidence" value="ECO:0007669"/>
    <property type="project" value="UniProtKB-KW"/>
</dbReference>
<evidence type="ECO:0000256" key="2">
    <source>
        <dbReference type="ARBA" id="ARBA00006432"/>
    </source>
</evidence>
<dbReference type="SUPFAM" id="SSF52777">
    <property type="entry name" value="CoA-dependent acyltransferases"/>
    <property type="match status" value="4"/>
</dbReference>
<dbReference type="NCBIfam" id="TIGR01733">
    <property type="entry name" value="AA-adenyl-dom"/>
    <property type="match status" value="2"/>
</dbReference>
<dbReference type="Pfam" id="PF00501">
    <property type="entry name" value="AMP-binding"/>
    <property type="match status" value="2"/>
</dbReference>
<dbReference type="Gene3D" id="1.10.1200.10">
    <property type="entry name" value="ACP-like"/>
    <property type="match status" value="2"/>
</dbReference>
<dbReference type="Pfam" id="PF00668">
    <property type="entry name" value="Condensation"/>
    <property type="match status" value="2"/>
</dbReference>
<dbReference type="InterPro" id="IPR042099">
    <property type="entry name" value="ANL_N_sf"/>
</dbReference>
<keyword evidence="3" id="KW-0596">Phosphopantetheine</keyword>
<keyword evidence="5" id="KW-0677">Repeat</keyword>
<evidence type="ECO:0000256" key="3">
    <source>
        <dbReference type="ARBA" id="ARBA00022450"/>
    </source>
</evidence>
<dbReference type="OrthoDB" id="2378856at2"/>
<dbReference type="PATRIC" id="fig|1284240.4.peg.1493"/>
<feature type="domain" description="Carrier" evidence="7">
    <location>
        <begin position="335"/>
        <end position="409"/>
    </location>
</feature>
<dbReference type="FunFam" id="1.10.1200.10:FF:000005">
    <property type="entry name" value="Nonribosomal peptide synthetase 1"/>
    <property type="match status" value="2"/>
</dbReference>
<dbReference type="InterPro" id="IPR000873">
    <property type="entry name" value="AMP-dep_synth/lig_dom"/>
</dbReference>
<feature type="non-terminal residue" evidence="8">
    <location>
        <position position="1"/>
    </location>
</feature>
<dbReference type="FunFam" id="3.30.300.30:FF:000010">
    <property type="entry name" value="Enterobactin synthetase component F"/>
    <property type="match status" value="1"/>
</dbReference>
<dbReference type="GO" id="GO:0044550">
    <property type="term" value="P:secondary metabolite biosynthetic process"/>
    <property type="evidence" value="ECO:0007669"/>
    <property type="project" value="UniProtKB-ARBA"/>
</dbReference>
<dbReference type="FunFam" id="3.40.50.980:FF:000001">
    <property type="entry name" value="Non-ribosomal peptide synthetase"/>
    <property type="match status" value="1"/>
</dbReference>
<evidence type="ECO:0000313" key="9">
    <source>
        <dbReference type="Proteomes" id="UP000054226"/>
    </source>
</evidence>
<accession>M2Z686</accession>
<dbReference type="GO" id="GO:0031177">
    <property type="term" value="F:phosphopantetheine binding"/>
    <property type="evidence" value="ECO:0007669"/>
    <property type="project" value="InterPro"/>
</dbReference>
<dbReference type="FunFam" id="3.40.50.12780:FF:000012">
    <property type="entry name" value="Non-ribosomal peptide synthetase"/>
    <property type="match status" value="1"/>
</dbReference>
<dbReference type="InterPro" id="IPR036736">
    <property type="entry name" value="ACP-like_sf"/>
</dbReference>
<comment type="similarity">
    <text evidence="2">Belongs to the ATP-dependent AMP-binding enzyme family.</text>
</comment>
<dbReference type="Pfam" id="PF00550">
    <property type="entry name" value="PP-binding"/>
    <property type="match status" value="2"/>
</dbReference>
<protein>
    <submittedName>
        <fullName evidence="8">Non-ribosomal peptide synthetase-like protein</fullName>
    </submittedName>
</protein>
<dbReference type="SUPFAM" id="SSF56801">
    <property type="entry name" value="Acetyl-CoA synthetase-like"/>
    <property type="match status" value="2"/>
</dbReference>
<dbReference type="PROSITE" id="PS00455">
    <property type="entry name" value="AMP_BINDING"/>
    <property type="match status" value="1"/>
</dbReference>
<dbReference type="InterPro" id="IPR001242">
    <property type="entry name" value="Condensation_dom"/>
</dbReference>
<dbReference type="InterPro" id="IPR020806">
    <property type="entry name" value="PKS_PP-bd"/>
</dbReference>
<dbReference type="PANTHER" id="PTHR45527">
    <property type="entry name" value="NONRIBOSOMAL PEPTIDE SYNTHETASE"/>
    <property type="match status" value="1"/>
</dbReference>
<evidence type="ECO:0000256" key="4">
    <source>
        <dbReference type="ARBA" id="ARBA00022553"/>
    </source>
</evidence>
<dbReference type="Pfam" id="PF13193">
    <property type="entry name" value="AMP-binding_C"/>
    <property type="match status" value="1"/>
</dbReference>
<evidence type="ECO:0000259" key="7">
    <source>
        <dbReference type="PROSITE" id="PS50075"/>
    </source>
</evidence>
<dbReference type="CDD" id="cd05930">
    <property type="entry name" value="A_NRPS"/>
    <property type="match status" value="1"/>
</dbReference>
<dbReference type="SUPFAM" id="SSF47336">
    <property type="entry name" value="ACP-like"/>
    <property type="match status" value="2"/>
</dbReference>
<dbReference type="InterPro" id="IPR006162">
    <property type="entry name" value="Ppantetheine_attach_site"/>
</dbReference>
<dbReference type="GO" id="GO:0003824">
    <property type="term" value="F:catalytic activity"/>
    <property type="evidence" value="ECO:0007669"/>
    <property type="project" value="InterPro"/>
</dbReference>
<dbReference type="GO" id="GO:0008610">
    <property type="term" value="P:lipid biosynthetic process"/>
    <property type="evidence" value="ECO:0007669"/>
    <property type="project" value="UniProtKB-ARBA"/>
</dbReference>
<dbReference type="InterPro" id="IPR045851">
    <property type="entry name" value="AMP-bd_C_sf"/>
</dbReference>
<dbReference type="Gene3D" id="3.30.559.30">
    <property type="entry name" value="Nonribosomal peptide synthetase, condensation domain"/>
    <property type="match status" value="2"/>
</dbReference>
<dbReference type="InterPro" id="IPR025110">
    <property type="entry name" value="AMP-bd_C"/>
</dbReference>
<dbReference type="Gene3D" id="3.40.50.12780">
    <property type="entry name" value="N-terminal domain of ligase-like"/>
    <property type="match status" value="1"/>
</dbReference>
<dbReference type="PROSITE" id="PS50075">
    <property type="entry name" value="CARRIER"/>
    <property type="match status" value="2"/>
</dbReference>
<dbReference type="GO" id="GO:0005829">
    <property type="term" value="C:cytosol"/>
    <property type="evidence" value="ECO:0007669"/>
    <property type="project" value="TreeGrafter"/>
</dbReference>
<dbReference type="Gene3D" id="3.40.50.980">
    <property type="match status" value="2"/>
</dbReference>